<evidence type="ECO:0008006" key="3">
    <source>
        <dbReference type="Google" id="ProtNLM"/>
    </source>
</evidence>
<organism evidence="1 2">
    <name type="scientific">Thalictrum thalictroides</name>
    <name type="common">Rue-anemone</name>
    <name type="synonym">Anemone thalictroides</name>
    <dbReference type="NCBI Taxonomy" id="46969"/>
    <lineage>
        <taxon>Eukaryota</taxon>
        <taxon>Viridiplantae</taxon>
        <taxon>Streptophyta</taxon>
        <taxon>Embryophyta</taxon>
        <taxon>Tracheophyta</taxon>
        <taxon>Spermatophyta</taxon>
        <taxon>Magnoliopsida</taxon>
        <taxon>Ranunculales</taxon>
        <taxon>Ranunculaceae</taxon>
        <taxon>Thalictroideae</taxon>
        <taxon>Thalictrum</taxon>
    </lineage>
</organism>
<proteinExistence type="predicted"/>
<reference evidence="1 2" key="1">
    <citation type="submission" date="2020-06" db="EMBL/GenBank/DDBJ databases">
        <title>Transcriptomic and genomic resources for Thalictrum thalictroides and T. hernandezii: Facilitating candidate gene discovery in an emerging model plant lineage.</title>
        <authorList>
            <person name="Arias T."/>
            <person name="Riano-Pachon D.M."/>
            <person name="Di Stilio V.S."/>
        </authorList>
    </citation>
    <scope>NUCLEOTIDE SEQUENCE [LARGE SCALE GENOMIC DNA]</scope>
    <source>
        <strain evidence="2">cv. WT478/WT964</strain>
        <tissue evidence="1">Leaves</tissue>
    </source>
</reference>
<comment type="caution">
    <text evidence="1">The sequence shown here is derived from an EMBL/GenBank/DDBJ whole genome shotgun (WGS) entry which is preliminary data.</text>
</comment>
<protein>
    <recommendedName>
        <fullName evidence="3">Reverse transcriptase domain-containing protein</fullName>
    </recommendedName>
</protein>
<sequence>MHGETNTTTSLRNTLQVFNSCTGLAVNTDKSQLFFAGVANAIKEDIINVLQNPVGELPI</sequence>
<dbReference type="EMBL" id="JABWDY010036398">
    <property type="protein sequence ID" value="KAF5181249.1"/>
    <property type="molecule type" value="Genomic_DNA"/>
</dbReference>
<dbReference type="AlphaFoldDB" id="A0A7J6V805"/>
<keyword evidence="2" id="KW-1185">Reference proteome</keyword>
<name>A0A7J6V805_THATH</name>
<evidence type="ECO:0000313" key="1">
    <source>
        <dbReference type="EMBL" id="KAF5181249.1"/>
    </source>
</evidence>
<dbReference type="Proteomes" id="UP000554482">
    <property type="component" value="Unassembled WGS sequence"/>
</dbReference>
<gene>
    <name evidence="1" type="ORF">FRX31_029165</name>
</gene>
<feature type="non-terminal residue" evidence="1">
    <location>
        <position position="59"/>
    </location>
</feature>
<evidence type="ECO:0000313" key="2">
    <source>
        <dbReference type="Proteomes" id="UP000554482"/>
    </source>
</evidence>
<accession>A0A7J6V805</accession>